<feature type="transmembrane region" description="Helical" evidence="6">
    <location>
        <begin position="159"/>
        <end position="181"/>
    </location>
</feature>
<dbReference type="Gene3D" id="1.20.950.20">
    <property type="entry name" value="Transmembrane di-heme cytochromes, Chain C"/>
    <property type="match status" value="1"/>
</dbReference>
<evidence type="ECO:0000259" key="7">
    <source>
        <dbReference type="PROSITE" id="PS51379"/>
    </source>
</evidence>
<reference evidence="9" key="1">
    <citation type="submission" date="2020-02" db="EMBL/GenBank/DDBJ databases">
        <title>Genomic and physiological characterization of two novel Nitrospinaceae genera.</title>
        <authorList>
            <person name="Mueller A.J."/>
            <person name="Jung M.-Y."/>
            <person name="Strachan C.R."/>
            <person name="Herbold C.W."/>
            <person name="Kirkegaard R.H."/>
            <person name="Daims H."/>
        </authorList>
    </citation>
    <scope>NUCLEOTIDE SEQUENCE [LARGE SCALE GENOMIC DNA]</scope>
</reference>
<dbReference type="Pfam" id="PF13237">
    <property type="entry name" value="Fer4_10"/>
    <property type="match status" value="1"/>
</dbReference>
<keyword evidence="3" id="KW-0560">Oxidoreductase</keyword>
<dbReference type="Proteomes" id="UP000594464">
    <property type="component" value="Chromosome"/>
</dbReference>
<dbReference type="PANTHER" id="PTHR43255">
    <property type="entry name" value="IRON-SULFUR-BINDING OXIDOREDUCTASE FADF-RELATED-RELATED"/>
    <property type="match status" value="1"/>
</dbReference>
<feature type="domain" description="4Fe-4S ferredoxin-type" evidence="7">
    <location>
        <begin position="279"/>
        <end position="308"/>
    </location>
</feature>
<keyword evidence="4" id="KW-0408">Iron</keyword>
<feature type="transmembrane region" description="Helical" evidence="6">
    <location>
        <begin position="213"/>
        <end position="230"/>
    </location>
</feature>
<organism evidence="8 9">
    <name type="scientific">Candidatus Nitrohelix vancouverensis</name>
    <dbReference type="NCBI Taxonomy" id="2705534"/>
    <lineage>
        <taxon>Bacteria</taxon>
        <taxon>Pseudomonadati</taxon>
        <taxon>Nitrospinota/Tectimicrobiota group</taxon>
        <taxon>Nitrospinota</taxon>
        <taxon>Nitrospinia</taxon>
        <taxon>Nitrospinales</taxon>
        <taxon>Nitrospinaceae</taxon>
        <taxon>Candidatus Nitrohelix</taxon>
    </lineage>
</organism>
<proteinExistence type="predicted"/>
<dbReference type="AlphaFoldDB" id="A0A7T0G4I2"/>
<evidence type="ECO:0000313" key="8">
    <source>
        <dbReference type="EMBL" id="QPJ66450.1"/>
    </source>
</evidence>
<dbReference type="GO" id="GO:0051539">
    <property type="term" value="F:4 iron, 4 sulfur cluster binding"/>
    <property type="evidence" value="ECO:0007669"/>
    <property type="project" value="UniProtKB-KW"/>
</dbReference>
<dbReference type="PANTHER" id="PTHR43255:SF1">
    <property type="entry name" value="IRON-SULFUR-BINDING OXIDOREDUCTASE FADF-RELATED"/>
    <property type="match status" value="1"/>
</dbReference>
<accession>A0A7T0G4I2</accession>
<dbReference type="InterPro" id="IPR017896">
    <property type="entry name" value="4Fe4S_Fe-S-bd"/>
</dbReference>
<gene>
    <name evidence="8" type="ORF">G3M78_14010</name>
</gene>
<dbReference type="EMBL" id="CP048620">
    <property type="protein sequence ID" value="QPJ66450.1"/>
    <property type="molecule type" value="Genomic_DNA"/>
</dbReference>
<evidence type="ECO:0000256" key="6">
    <source>
        <dbReference type="SAM" id="Phobius"/>
    </source>
</evidence>
<dbReference type="GO" id="GO:0046872">
    <property type="term" value="F:metal ion binding"/>
    <property type="evidence" value="ECO:0007669"/>
    <property type="project" value="UniProtKB-KW"/>
</dbReference>
<dbReference type="PROSITE" id="PS51379">
    <property type="entry name" value="4FE4S_FER_2"/>
    <property type="match status" value="2"/>
</dbReference>
<evidence type="ECO:0000256" key="5">
    <source>
        <dbReference type="ARBA" id="ARBA00023014"/>
    </source>
</evidence>
<keyword evidence="5" id="KW-0411">Iron-sulfur</keyword>
<evidence type="ECO:0000256" key="2">
    <source>
        <dbReference type="ARBA" id="ARBA00022723"/>
    </source>
</evidence>
<dbReference type="KEGG" id="nva:G3M78_14010"/>
<dbReference type="InterPro" id="IPR051460">
    <property type="entry name" value="HdrC_iron-sulfur_subunit"/>
</dbReference>
<evidence type="ECO:0000313" key="9">
    <source>
        <dbReference type="Proteomes" id="UP000594464"/>
    </source>
</evidence>
<dbReference type="InterPro" id="IPR004017">
    <property type="entry name" value="Cys_rich_dom"/>
</dbReference>
<feature type="domain" description="4Fe-4S ferredoxin-type" evidence="7">
    <location>
        <begin position="343"/>
        <end position="373"/>
    </location>
</feature>
<feature type="transmembrane region" description="Helical" evidence="6">
    <location>
        <begin position="187"/>
        <end position="206"/>
    </location>
</feature>
<keyword evidence="6" id="KW-0472">Membrane</keyword>
<dbReference type="GO" id="GO:0016491">
    <property type="term" value="F:oxidoreductase activity"/>
    <property type="evidence" value="ECO:0007669"/>
    <property type="project" value="UniProtKB-KW"/>
</dbReference>
<keyword evidence="1" id="KW-0004">4Fe-4S</keyword>
<feature type="transmembrane region" description="Helical" evidence="6">
    <location>
        <begin position="16"/>
        <end position="37"/>
    </location>
</feature>
<protein>
    <submittedName>
        <fullName evidence="8">4Fe-4S dicluster domain-containing protein</fullName>
    </submittedName>
</protein>
<sequence>MISSLNRAGDWASVVVQPWIVLALIVFAGGIFLARLIPKARTLLLARPVRLATPFGQRLCQLLLMGLGQKKLFKESGAGWMHALIFWGFWALLLRATYFFVIGLFPAWDVSGRLEKGLINGLLLFKDGATLLVMSAALFALYRRLVLKPYRLTLSSEGNLILFLILAIMASDILFDAGWFARMPEEATAWSPLAFMLSPLLGTTWAPALAHNLGYWVHICSILYFLTLLPQSKHFHIITSLPNLFLSDLPSGVNRIHRIDFEDETKESFGVSSLSDFTWKSMLDFYSCTECGRCDRVCPALAADKPLSPKQLTVDLRDFLNQESPYLLKPEGGEGRVAKALLGQVIDDETLWSCTTCGACEEECPVAIEYIPKIIEMRQGLVLNEDRYPAELTQAFKSLETNSNPWGLGRDSRGDWAKGLDVKLWDKENPTEYLYFVGCNGSFDQRGQKIARSIASLLNEAGVDYSILGKDEGCTGDPARRAGNEYLFDMLASQNAETFQQLAVRKVITHCPHCFNSLKNEYPEFGAHLEVVHHSELLNDLIRDGLIERSPDTAGEPSKTVYHDSCYLGRHNDDYESSRSTLKATGNNFSEAENNRERGACCGAGGARFLLEDKVGKSMSHNRLDELMKNDPQTIAVSCPFCVLMLEDAVKSKGLSEKVRVADISELARERMGLKNPAQEQR</sequence>
<feature type="transmembrane region" description="Helical" evidence="6">
    <location>
        <begin position="84"/>
        <end position="108"/>
    </location>
</feature>
<dbReference type="SUPFAM" id="SSF103501">
    <property type="entry name" value="Respiratory nitrate reductase 1 gamma chain"/>
    <property type="match status" value="1"/>
</dbReference>
<evidence type="ECO:0000256" key="4">
    <source>
        <dbReference type="ARBA" id="ARBA00023004"/>
    </source>
</evidence>
<dbReference type="PROSITE" id="PS00198">
    <property type="entry name" value="4FE4S_FER_1"/>
    <property type="match status" value="1"/>
</dbReference>
<feature type="transmembrane region" description="Helical" evidence="6">
    <location>
        <begin position="128"/>
        <end position="147"/>
    </location>
</feature>
<evidence type="ECO:0000256" key="1">
    <source>
        <dbReference type="ARBA" id="ARBA00022485"/>
    </source>
</evidence>
<evidence type="ECO:0000256" key="3">
    <source>
        <dbReference type="ARBA" id="ARBA00023002"/>
    </source>
</evidence>
<dbReference type="GO" id="GO:0005886">
    <property type="term" value="C:plasma membrane"/>
    <property type="evidence" value="ECO:0007669"/>
    <property type="project" value="TreeGrafter"/>
</dbReference>
<dbReference type="InterPro" id="IPR009051">
    <property type="entry name" value="Helical_ferredxn"/>
</dbReference>
<keyword evidence="2" id="KW-0479">Metal-binding</keyword>
<name>A0A7T0G4I2_9BACT</name>
<keyword evidence="6" id="KW-0812">Transmembrane</keyword>
<dbReference type="InterPro" id="IPR036197">
    <property type="entry name" value="NarG-like_sf"/>
</dbReference>
<dbReference type="Gene3D" id="1.10.1060.10">
    <property type="entry name" value="Alpha-helical ferredoxin"/>
    <property type="match status" value="1"/>
</dbReference>
<dbReference type="Pfam" id="PF02754">
    <property type="entry name" value="CCG"/>
    <property type="match status" value="2"/>
</dbReference>
<dbReference type="SUPFAM" id="SSF46548">
    <property type="entry name" value="alpha-helical ferredoxin"/>
    <property type="match status" value="1"/>
</dbReference>
<keyword evidence="6" id="KW-1133">Transmembrane helix</keyword>
<dbReference type="InterPro" id="IPR017900">
    <property type="entry name" value="4Fe4S_Fe_S_CS"/>
</dbReference>